<dbReference type="InterPro" id="IPR058192">
    <property type="entry name" value="WHD_ROQ1-like"/>
</dbReference>
<dbReference type="Pfam" id="PF23282">
    <property type="entry name" value="WHD_ROQ1"/>
    <property type="match status" value="1"/>
</dbReference>
<dbReference type="InterPro" id="IPR032675">
    <property type="entry name" value="LRR_dom_sf"/>
</dbReference>
<dbReference type="GO" id="GO:0061809">
    <property type="term" value="F:NAD+ nucleosidase activity, cyclic ADP-ribose generating"/>
    <property type="evidence" value="ECO:0007669"/>
    <property type="project" value="UniProtKB-EC"/>
</dbReference>
<dbReference type="InterPro" id="IPR058546">
    <property type="entry name" value="RPS4B/Roq1-like_LRR"/>
</dbReference>
<comment type="caution">
    <text evidence="10">The sequence shown here is derived from an EMBL/GenBank/DDBJ whole genome shotgun (WGS) entry which is preliminary data.</text>
</comment>
<dbReference type="InterPro" id="IPR002182">
    <property type="entry name" value="NB-ARC"/>
</dbReference>
<evidence type="ECO:0000256" key="8">
    <source>
        <dbReference type="SAM" id="MobiDB-lite"/>
    </source>
</evidence>
<evidence type="ECO:0000313" key="11">
    <source>
        <dbReference type="Proteomes" id="UP001459277"/>
    </source>
</evidence>
<dbReference type="SUPFAM" id="SSF52058">
    <property type="entry name" value="L domain-like"/>
    <property type="match status" value="2"/>
</dbReference>
<dbReference type="InterPro" id="IPR055414">
    <property type="entry name" value="LRR_R13L4/SHOC2-like"/>
</dbReference>
<dbReference type="GO" id="GO:0051707">
    <property type="term" value="P:response to other organism"/>
    <property type="evidence" value="ECO:0007669"/>
    <property type="project" value="UniProtKB-ARBA"/>
</dbReference>
<dbReference type="PANTHER" id="PTHR11017:SF573">
    <property type="entry name" value="ADP-RIBOSYL CYCLASE_CYCLIC ADP-RIBOSE HYDROLASE"/>
    <property type="match status" value="1"/>
</dbReference>
<dbReference type="InterPro" id="IPR027417">
    <property type="entry name" value="P-loop_NTPase"/>
</dbReference>
<dbReference type="FunFam" id="3.40.50.10140:FF:000007">
    <property type="entry name" value="Disease resistance protein (TIR-NBS-LRR class)"/>
    <property type="match status" value="1"/>
</dbReference>
<keyword evidence="11" id="KW-1185">Reference proteome</keyword>
<dbReference type="Pfam" id="PF01582">
    <property type="entry name" value="TIR"/>
    <property type="match status" value="1"/>
</dbReference>
<evidence type="ECO:0000256" key="6">
    <source>
        <dbReference type="ARBA" id="ARBA00023027"/>
    </source>
</evidence>
<dbReference type="PANTHER" id="PTHR11017">
    <property type="entry name" value="LEUCINE-RICH REPEAT-CONTAINING PROTEIN"/>
    <property type="match status" value="1"/>
</dbReference>
<dbReference type="SUPFAM" id="SSF52200">
    <property type="entry name" value="Toll/Interleukin receptor TIR domain"/>
    <property type="match status" value="1"/>
</dbReference>
<evidence type="ECO:0000313" key="10">
    <source>
        <dbReference type="EMBL" id="KAL0010734.1"/>
    </source>
</evidence>
<gene>
    <name evidence="10" type="ORF">SO802_005842</name>
</gene>
<feature type="domain" description="TIR" evidence="9">
    <location>
        <begin position="22"/>
        <end position="187"/>
    </location>
</feature>
<dbReference type="Pfam" id="PF00931">
    <property type="entry name" value="NB-ARC"/>
    <property type="match status" value="1"/>
</dbReference>
<dbReference type="InterPro" id="IPR000157">
    <property type="entry name" value="TIR_dom"/>
</dbReference>
<comment type="catalytic activity">
    <reaction evidence="7">
        <text>NAD(+) + H2O = ADP-D-ribose + nicotinamide + H(+)</text>
        <dbReference type="Rhea" id="RHEA:16301"/>
        <dbReference type="ChEBI" id="CHEBI:15377"/>
        <dbReference type="ChEBI" id="CHEBI:15378"/>
        <dbReference type="ChEBI" id="CHEBI:17154"/>
        <dbReference type="ChEBI" id="CHEBI:57540"/>
        <dbReference type="ChEBI" id="CHEBI:57967"/>
        <dbReference type="EC" id="3.2.2.6"/>
    </reaction>
    <physiologicalReaction direction="left-to-right" evidence="7">
        <dbReference type="Rhea" id="RHEA:16302"/>
    </physiologicalReaction>
</comment>
<dbReference type="GO" id="GO:0007165">
    <property type="term" value="P:signal transduction"/>
    <property type="evidence" value="ECO:0007669"/>
    <property type="project" value="InterPro"/>
</dbReference>
<dbReference type="InterPro" id="IPR035897">
    <property type="entry name" value="Toll_tir_struct_dom_sf"/>
</dbReference>
<dbReference type="Pfam" id="PF07725">
    <property type="entry name" value="LRR_3"/>
    <property type="match status" value="1"/>
</dbReference>
<dbReference type="InterPro" id="IPR003591">
    <property type="entry name" value="Leu-rich_rpt_typical-subtyp"/>
</dbReference>
<dbReference type="InterPro" id="IPR042197">
    <property type="entry name" value="Apaf_helical"/>
</dbReference>
<dbReference type="Gene3D" id="3.40.50.10140">
    <property type="entry name" value="Toll/interleukin-1 receptor homology (TIR) domain"/>
    <property type="match status" value="1"/>
</dbReference>
<evidence type="ECO:0000256" key="1">
    <source>
        <dbReference type="ARBA" id="ARBA00011982"/>
    </source>
</evidence>
<dbReference type="Pfam" id="PF23598">
    <property type="entry name" value="LRR_14"/>
    <property type="match status" value="1"/>
</dbReference>
<dbReference type="GO" id="GO:0006952">
    <property type="term" value="P:defense response"/>
    <property type="evidence" value="ECO:0007669"/>
    <property type="project" value="UniProtKB-KW"/>
</dbReference>
<sequence length="1439" mass="162124">MASITSEIASSSSSSSSSLPKWEYDVFLSFRGEDTRNNFTDHLYAALDRKGIWIFRDDERLERGTTISTELLNAIEKSKFAIIVLSRDYASSSWCLDELVKIVECREKDGLTVLPVFYGVDPSDVRKQTGSFAEAFAKHEELTKNEEKLQSWRAALTQVANLSGWDTRNKKESTIIEEIAKKLIGGLHYSYLGVSEDLVGIESRVEEMENLYLSMGLNDVHFIGIWGMGGIGKTTIAQVLYDRIRYHFAGSSFLANVRERSRNDGLVSLQKQLLSDVLSDKNIDISDVQWGINLIRNRLCHKRVLVILDDVDQPKQLEALVGKQSWFGQGSVIIIITRDQHLLITHEVAEEKIYTPEILNSDEALKLFSLKAFKQDSPSKGYEALSENFIYYAQGLPLALKVLGSFMFNRNLDAWESELGRLKKSPEWEILDVLRTSFDGLRITEKKVFLDIACFFKGMTKDRVASILRSPHYRPNIDIDVLVEKSLIIISNGTLWMHDLIEELGKEIVRCESLDEPGGRSRLWHKEDILRVLKDNTGTKKVEGIFINTPSKEEDSNVEEKVEDLNAETFSEMRNLRLLKICNVGLPQGLNSLSSDLRLMNWPKCPLKFMPKNFNPDKLVELIMPCSLIKQLWEGNWSLEWLRIIDLSYSKELIMTLDFARVPKLEELILKGCTKLSVIHASLGDLKHLILLDLSKCKCLKRLPCKISWESLKFFILSGCSKLKKFPEIVGNMSRLQELYLDETAIEDLPLSMEQLTGLIKLDLTNCKKLSSLPCKISWESLEIFILSGCSKLKKFPKIVENMSRLLELCLDGTAIEDLPLSMEQLTGLTTLDLTNCKNLSSLLGAICSLTSLKTLILSGCSKLHKMEENLGNLEGLEILDMSGTGIRDLPLSMEQLTGLIKLDLTNCKKLSSLPRAICSLTSLKTLTLSGCSKLHKMQENLGNLKGLKELDISGTGIKDLPLSMEQLPGLVKLDLTNCKNLSSLPRVICSLTSLKTLTLSGCLKLDNMPMNLGNLEGLEELDVSGTAIREPPSSIFCLKNLKTLSFKGCNGLSSKSWSWKKLLNFLLMTKTPDLMGLVLPSVSGLCSLTRLNMRNCNLQAIPSDIGCLSSLEELDLSENNFVCLPESINQLSNLSSFWVENCKSLQLLPELQSSLDITVQANGCTSLETLLPLKTKDDYSDIYFYLLSCFQFDNQGRCDLFTAILRKYFQECCYRESTNKRRFDVVIPGSEVPNWFRHQSVGASINLDVPSYLFKHFRGIALCAVFGPHQHPLPNHLSCDLHLACFFKANGKDFSGGPCVSFSKEFETVESDHRWFMYLLPNYFKLFNGKGLLQIADGSSCQLEIVFGSQDPRIEIKKCGAHMVYEEEMEDLKQSMGQSECCSSSIIPYYQGVDVVDLHHHFEDDIKIKRSRDENENGASGEGSSSDIPHPKRIKHTR</sequence>
<dbReference type="GO" id="GO:0043531">
    <property type="term" value="F:ADP binding"/>
    <property type="evidence" value="ECO:0007669"/>
    <property type="project" value="InterPro"/>
</dbReference>
<accession>A0AAW2DMI4</accession>
<organism evidence="10 11">
    <name type="scientific">Lithocarpus litseifolius</name>
    <dbReference type="NCBI Taxonomy" id="425828"/>
    <lineage>
        <taxon>Eukaryota</taxon>
        <taxon>Viridiplantae</taxon>
        <taxon>Streptophyta</taxon>
        <taxon>Embryophyta</taxon>
        <taxon>Tracheophyta</taxon>
        <taxon>Spermatophyta</taxon>
        <taxon>Magnoliopsida</taxon>
        <taxon>eudicotyledons</taxon>
        <taxon>Gunneridae</taxon>
        <taxon>Pentapetalae</taxon>
        <taxon>rosids</taxon>
        <taxon>fabids</taxon>
        <taxon>Fagales</taxon>
        <taxon>Fagaceae</taxon>
        <taxon>Lithocarpus</taxon>
    </lineage>
</organism>
<name>A0AAW2DMI4_9ROSI</name>
<evidence type="ECO:0000256" key="5">
    <source>
        <dbReference type="ARBA" id="ARBA00022821"/>
    </source>
</evidence>
<dbReference type="InterPro" id="IPR001611">
    <property type="entry name" value="Leu-rich_rpt"/>
</dbReference>
<proteinExistence type="predicted"/>
<dbReference type="Pfam" id="PF20160">
    <property type="entry name" value="C-JID"/>
    <property type="match status" value="1"/>
</dbReference>
<dbReference type="InterPro" id="IPR011713">
    <property type="entry name" value="Leu-rich_rpt_3"/>
</dbReference>
<evidence type="ECO:0000256" key="3">
    <source>
        <dbReference type="ARBA" id="ARBA00022737"/>
    </source>
</evidence>
<dbReference type="EC" id="3.2.2.6" evidence="1"/>
<evidence type="ECO:0000256" key="4">
    <source>
        <dbReference type="ARBA" id="ARBA00022801"/>
    </source>
</evidence>
<keyword evidence="5" id="KW-0611">Plant defense</keyword>
<keyword evidence="2" id="KW-0433">Leucine-rich repeat</keyword>
<dbReference type="Pfam" id="PF23286">
    <property type="entry name" value="LRR_13"/>
    <property type="match status" value="2"/>
</dbReference>
<evidence type="ECO:0000256" key="2">
    <source>
        <dbReference type="ARBA" id="ARBA00022614"/>
    </source>
</evidence>
<keyword evidence="3" id="KW-0677">Repeat</keyword>
<dbReference type="PROSITE" id="PS50104">
    <property type="entry name" value="TIR"/>
    <property type="match status" value="1"/>
</dbReference>
<dbReference type="Gene3D" id="3.80.10.10">
    <property type="entry name" value="Ribonuclease Inhibitor"/>
    <property type="match status" value="4"/>
</dbReference>
<feature type="region of interest" description="Disordered" evidence="8">
    <location>
        <begin position="1410"/>
        <end position="1439"/>
    </location>
</feature>
<dbReference type="SMART" id="SM00255">
    <property type="entry name" value="TIR"/>
    <property type="match status" value="1"/>
</dbReference>
<dbReference type="SMART" id="SM00369">
    <property type="entry name" value="LRR_TYP"/>
    <property type="match status" value="7"/>
</dbReference>
<dbReference type="Proteomes" id="UP001459277">
    <property type="component" value="Unassembled WGS sequence"/>
</dbReference>
<feature type="compositionally biased region" description="Low complexity" evidence="8">
    <location>
        <begin position="1418"/>
        <end position="1427"/>
    </location>
</feature>
<keyword evidence="6" id="KW-0520">NAD</keyword>
<dbReference type="PROSITE" id="PS51450">
    <property type="entry name" value="LRR"/>
    <property type="match status" value="1"/>
</dbReference>
<keyword evidence="4" id="KW-0378">Hydrolase</keyword>
<dbReference type="InterPro" id="IPR045344">
    <property type="entry name" value="C-JID"/>
</dbReference>
<dbReference type="PRINTS" id="PR00364">
    <property type="entry name" value="DISEASERSIST"/>
</dbReference>
<dbReference type="SUPFAM" id="SSF52540">
    <property type="entry name" value="P-loop containing nucleoside triphosphate hydrolases"/>
    <property type="match status" value="1"/>
</dbReference>
<evidence type="ECO:0000259" key="9">
    <source>
        <dbReference type="PROSITE" id="PS50104"/>
    </source>
</evidence>
<protein>
    <recommendedName>
        <fullName evidence="1">ADP-ribosyl cyclase/cyclic ADP-ribose hydrolase</fullName>
        <ecNumber evidence="1">3.2.2.6</ecNumber>
    </recommendedName>
</protein>
<dbReference type="InterPro" id="IPR044974">
    <property type="entry name" value="Disease_R_plants"/>
</dbReference>
<reference evidence="10 11" key="1">
    <citation type="submission" date="2024-01" db="EMBL/GenBank/DDBJ databases">
        <title>A telomere-to-telomere, gap-free genome of sweet tea (Lithocarpus litseifolius).</title>
        <authorList>
            <person name="Zhou J."/>
        </authorList>
    </citation>
    <scope>NUCLEOTIDE SEQUENCE [LARGE SCALE GENOMIC DNA]</scope>
    <source>
        <strain evidence="10">Zhou-2022a</strain>
        <tissue evidence="10">Leaf</tissue>
    </source>
</reference>
<evidence type="ECO:0000256" key="7">
    <source>
        <dbReference type="ARBA" id="ARBA00047304"/>
    </source>
</evidence>
<dbReference type="Gene3D" id="3.40.50.300">
    <property type="entry name" value="P-loop containing nucleotide triphosphate hydrolases"/>
    <property type="match status" value="1"/>
</dbReference>
<dbReference type="EMBL" id="JAZDWU010000002">
    <property type="protein sequence ID" value="KAL0010734.1"/>
    <property type="molecule type" value="Genomic_DNA"/>
</dbReference>
<dbReference type="Gene3D" id="1.10.8.430">
    <property type="entry name" value="Helical domain of apoptotic protease-activating factors"/>
    <property type="match status" value="1"/>
</dbReference>